<organism evidence="1">
    <name type="scientific">Trichophyton rubrum CBS 288.86</name>
    <dbReference type="NCBI Taxonomy" id="1215330"/>
    <lineage>
        <taxon>Eukaryota</taxon>
        <taxon>Fungi</taxon>
        <taxon>Dikarya</taxon>
        <taxon>Ascomycota</taxon>
        <taxon>Pezizomycotina</taxon>
        <taxon>Eurotiomycetes</taxon>
        <taxon>Eurotiomycetidae</taxon>
        <taxon>Onygenales</taxon>
        <taxon>Arthrodermataceae</taxon>
        <taxon>Trichophyton</taxon>
    </lineage>
</organism>
<protein>
    <submittedName>
        <fullName evidence="1">Uncharacterized protein</fullName>
    </submittedName>
</protein>
<dbReference type="AlphaFoldDB" id="A0A022VZN3"/>
<name>A0A022VZN3_TRIRU</name>
<evidence type="ECO:0000313" key="1">
    <source>
        <dbReference type="EMBL" id="EZF51208.1"/>
    </source>
</evidence>
<dbReference type="EMBL" id="KK207872">
    <property type="protein sequence ID" value="EZF51208.1"/>
    <property type="molecule type" value="Genomic_DNA"/>
</dbReference>
<dbReference type="Proteomes" id="UP000023758">
    <property type="component" value="Unassembled WGS sequence"/>
</dbReference>
<proteinExistence type="predicted"/>
<accession>A0A022VZN3</accession>
<dbReference type="HOGENOM" id="CLU_2198886_0_0_1"/>
<sequence length="108" mass="12844">MPVARILLCQFSRLPCFKPRWGHALGTQKSELIPLRATDDRRQTTERERYSCCPYAHAYVVPCWLFLKLCLHVLRLRRNFHRTSFSFSFIHSRDANRELPIKLCLLLL</sequence>
<gene>
    <name evidence="1" type="ORF">H103_05429</name>
</gene>
<reference evidence="1" key="1">
    <citation type="submission" date="2014-02" db="EMBL/GenBank/DDBJ databases">
        <title>The Genome Sequence of Trichophyton rubrum (morphotype fischeri) CBS 288.86.</title>
        <authorList>
            <consortium name="The Broad Institute Genomics Platform"/>
            <person name="Cuomo C.A."/>
            <person name="White T.C."/>
            <person name="Graser Y."/>
            <person name="Martinez-Rossi N."/>
            <person name="Heitman J."/>
            <person name="Young S.K."/>
            <person name="Zeng Q."/>
            <person name="Gargeya S."/>
            <person name="Abouelleil A."/>
            <person name="Alvarado L."/>
            <person name="Chapman S.B."/>
            <person name="Gainer-Dewar J."/>
            <person name="Goldberg J."/>
            <person name="Griggs A."/>
            <person name="Gujja S."/>
            <person name="Hansen M."/>
            <person name="Howarth C."/>
            <person name="Imamovic A."/>
            <person name="Larimer J."/>
            <person name="Martinez D."/>
            <person name="Murphy C."/>
            <person name="Pearson M.D."/>
            <person name="Persinoti G."/>
            <person name="Poon T."/>
            <person name="Priest M."/>
            <person name="Roberts A.D."/>
            <person name="Saif S."/>
            <person name="Shea T.D."/>
            <person name="Sykes S.N."/>
            <person name="Wortman J."/>
            <person name="Nusbaum C."/>
            <person name="Birren B."/>
        </authorList>
    </citation>
    <scope>NUCLEOTIDE SEQUENCE [LARGE SCALE GENOMIC DNA]</scope>
    <source>
        <strain evidence="1">CBS 288.86</strain>
    </source>
</reference>